<evidence type="ECO:0000313" key="11">
    <source>
        <dbReference type="EMBL" id="BBP46740.1"/>
    </source>
</evidence>
<dbReference type="GO" id="GO:0005886">
    <property type="term" value="C:plasma membrane"/>
    <property type="evidence" value="ECO:0007669"/>
    <property type="project" value="UniProtKB-SubCell"/>
</dbReference>
<keyword evidence="8 10" id="KW-0594">Phospholipid biosynthesis</keyword>
<gene>
    <name evidence="10 11" type="primary">plsY</name>
    <name evidence="11" type="ORF">THMIRHAS_21130</name>
</gene>
<keyword evidence="3 10" id="KW-0808">Transferase</keyword>
<accession>A0A6F8PXP7</accession>
<evidence type="ECO:0000256" key="10">
    <source>
        <dbReference type="HAMAP-Rule" id="MF_01043"/>
    </source>
</evidence>
<evidence type="ECO:0000256" key="8">
    <source>
        <dbReference type="ARBA" id="ARBA00023209"/>
    </source>
</evidence>
<feature type="transmembrane region" description="Helical" evidence="10">
    <location>
        <begin position="153"/>
        <end position="177"/>
    </location>
</feature>
<keyword evidence="7 10" id="KW-0472">Membrane</keyword>
<evidence type="ECO:0000256" key="2">
    <source>
        <dbReference type="ARBA" id="ARBA00022516"/>
    </source>
</evidence>
<dbReference type="GO" id="GO:0008654">
    <property type="term" value="P:phospholipid biosynthetic process"/>
    <property type="evidence" value="ECO:0007669"/>
    <property type="project" value="UniProtKB-UniRule"/>
</dbReference>
<dbReference type="RefSeq" id="WP_173273688.1">
    <property type="nucleotide sequence ID" value="NZ_AP021889.1"/>
</dbReference>
<proteinExistence type="inferred from homology"/>
<dbReference type="UniPathway" id="UPA00085"/>
<dbReference type="PANTHER" id="PTHR30309:SF0">
    <property type="entry name" value="GLYCEROL-3-PHOSPHATE ACYLTRANSFERASE-RELATED"/>
    <property type="match status" value="1"/>
</dbReference>
<evidence type="ECO:0000256" key="5">
    <source>
        <dbReference type="ARBA" id="ARBA00022989"/>
    </source>
</evidence>
<dbReference type="Pfam" id="PF02660">
    <property type="entry name" value="G3P_acyltransf"/>
    <property type="match status" value="1"/>
</dbReference>
<dbReference type="EMBL" id="AP021889">
    <property type="protein sequence ID" value="BBP46740.1"/>
    <property type="molecule type" value="Genomic_DNA"/>
</dbReference>
<comment type="function">
    <text evidence="10">Catalyzes the transfer of an acyl group from acyl-phosphate (acyl-PO(4)) to glycerol-3-phosphate (G3P) to form lysophosphatidic acid (LPA). This enzyme utilizes acyl-phosphate as fatty acyl donor, but not acyl-CoA or acyl-ACP.</text>
</comment>
<feature type="transmembrane region" description="Helical" evidence="10">
    <location>
        <begin position="114"/>
        <end position="133"/>
    </location>
</feature>
<comment type="caution">
    <text evidence="10">Lacks conserved residue(s) required for the propagation of feature annotation.</text>
</comment>
<organism evidence="11 12">
    <name type="scientific">Thiosulfatimonas sediminis</name>
    <dbReference type="NCBI Taxonomy" id="2675054"/>
    <lineage>
        <taxon>Bacteria</taxon>
        <taxon>Pseudomonadati</taxon>
        <taxon>Pseudomonadota</taxon>
        <taxon>Gammaproteobacteria</taxon>
        <taxon>Thiotrichales</taxon>
        <taxon>Piscirickettsiaceae</taxon>
        <taxon>Thiosulfatimonas</taxon>
    </lineage>
</organism>
<dbReference type="Proteomes" id="UP000501726">
    <property type="component" value="Chromosome"/>
</dbReference>
<dbReference type="SMART" id="SM01207">
    <property type="entry name" value="G3P_acyltransf"/>
    <property type="match status" value="1"/>
</dbReference>
<dbReference type="NCBIfam" id="TIGR00023">
    <property type="entry name" value="glycerol-3-phosphate 1-O-acyltransferase PlsY"/>
    <property type="match status" value="1"/>
</dbReference>
<keyword evidence="2 10" id="KW-0444">Lipid biosynthesis</keyword>
<keyword evidence="12" id="KW-1185">Reference proteome</keyword>
<evidence type="ECO:0000256" key="9">
    <source>
        <dbReference type="ARBA" id="ARBA00023264"/>
    </source>
</evidence>
<protein>
    <recommendedName>
        <fullName evidence="10">Glycerol-3-phosphate acyltransferase</fullName>
    </recommendedName>
    <alternativeName>
        <fullName evidence="10">Acyl-PO4 G3P acyltransferase</fullName>
    </alternativeName>
    <alternativeName>
        <fullName evidence="10">Acyl-phosphate--glycerol-3-phosphate acyltransferase</fullName>
    </alternativeName>
    <alternativeName>
        <fullName evidence="10">G3P acyltransferase</fullName>
        <shortName evidence="10">GPAT</shortName>
        <ecNumber evidence="10">2.3.1.275</ecNumber>
    </alternativeName>
    <alternativeName>
        <fullName evidence="10">Lysophosphatidic acid synthase</fullName>
        <shortName evidence="10">LPA synthase</shortName>
    </alternativeName>
</protein>
<keyword evidence="11" id="KW-0012">Acyltransferase</keyword>
<dbReference type="HAMAP" id="MF_01043">
    <property type="entry name" value="PlsY"/>
    <property type="match status" value="1"/>
</dbReference>
<evidence type="ECO:0000256" key="4">
    <source>
        <dbReference type="ARBA" id="ARBA00022692"/>
    </source>
</evidence>
<keyword evidence="1 10" id="KW-1003">Cell membrane</keyword>
<evidence type="ECO:0000256" key="6">
    <source>
        <dbReference type="ARBA" id="ARBA00023098"/>
    </source>
</evidence>
<comment type="pathway">
    <text evidence="10">Lipid metabolism; phospholipid metabolism.</text>
</comment>
<sequence length="198" mass="21203">MGIEFSIAVLLAYLLGSVSTAIIVCRLMGLGDPREGGSGNPGATNVKRLYGNKAAAITLFGDLLKGVIPVLAAYQYGFTSTEVFLIGFAAFIGHLYPLFFGFRGGKGVATMLGMMLALSLPIGLAIVATWLFVAKVLKISSLSALVAATLTPVYVYFISADLGWFYGSLALTLILFWRHRSNIQRLLNGEESLIKQSN</sequence>
<dbReference type="KEGG" id="tse:THMIRHAS_21130"/>
<evidence type="ECO:0000256" key="3">
    <source>
        <dbReference type="ARBA" id="ARBA00022679"/>
    </source>
</evidence>
<keyword evidence="6 10" id="KW-0443">Lipid metabolism</keyword>
<evidence type="ECO:0000313" key="12">
    <source>
        <dbReference type="Proteomes" id="UP000501726"/>
    </source>
</evidence>
<keyword evidence="9 10" id="KW-1208">Phospholipid metabolism</keyword>
<dbReference type="EC" id="2.3.1.275" evidence="10"/>
<name>A0A6F8PXP7_9GAMM</name>
<evidence type="ECO:0000256" key="7">
    <source>
        <dbReference type="ARBA" id="ARBA00023136"/>
    </source>
</evidence>
<dbReference type="GO" id="GO:0043772">
    <property type="term" value="F:acyl-phosphate glycerol-3-phosphate acyltransferase activity"/>
    <property type="evidence" value="ECO:0007669"/>
    <property type="project" value="UniProtKB-UniRule"/>
</dbReference>
<keyword evidence="4 10" id="KW-0812">Transmembrane</keyword>
<feature type="transmembrane region" description="Helical" evidence="10">
    <location>
        <begin position="83"/>
        <end position="102"/>
    </location>
</feature>
<dbReference type="PANTHER" id="PTHR30309">
    <property type="entry name" value="INNER MEMBRANE PROTEIN YGIH"/>
    <property type="match status" value="1"/>
</dbReference>
<dbReference type="InterPro" id="IPR003811">
    <property type="entry name" value="G3P_acylTferase_PlsY"/>
</dbReference>
<comment type="subcellular location">
    <subcellularLocation>
        <location evidence="10">Cell membrane</location>
        <topology evidence="10">Multi-pass membrane protein</topology>
    </subcellularLocation>
</comment>
<reference evidence="12" key="1">
    <citation type="submission" date="2019-11" db="EMBL/GenBank/DDBJ databases">
        <title>Isolation and characterization of two novel species in the genus Thiomicrorhabdus.</title>
        <authorList>
            <person name="Mochizuki J."/>
            <person name="Kojima H."/>
            <person name="Fukui M."/>
        </authorList>
    </citation>
    <scope>NUCLEOTIDE SEQUENCE [LARGE SCALE GENOMIC DNA]</scope>
    <source>
        <strain evidence="12">aks77</strain>
    </source>
</reference>
<comment type="subunit">
    <text evidence="10">Probably interacts with PlsX.</text>
</comment>
<dbReference type="AlphaFoldDB" id="A0A6F8PXP7"/>
<evidence type="ECO:0000256" key="1">
    <source>
        <dbReference type="ARBA" id="ARBA00022475"/>
    </source>
</evidence>
<comment type="catalytic activity">
    <reaction evidence="10">
        <text>an acyl phosphate + sn-glycerol 3-phosphate = a 1-acyl-sn-glycero-3-phosphate + phosphate</text>
        <dbReference type="Rhea" id="RHEA:34075"/>
        <dbReference type="ChEBI" id="CHEBI:43474"/>
        <dbReference type="ChEBI" id="CHEBI:57597"/>
        <dbReference type="ChEBI" id="CHEBI:57970"/>
        <dbReference type="ChEBI" id="CHEBI:59918"/>
        <dbReference type="EC" id="2.3.1.275"/>
    </reaction>
</comment>
<keyword evidence="5 10" id="KW-1133">Transmembrane helix</keyword>
<comment type="similarity">
    <text evidence="10">Belongs to the PlsY family.</text>
</comment>